<protein>
    <submittedName>
        <fullName evidence="12">NAD(P)/FAD-dependent oxidoreductase</fullName>
    </submittedName>
</protein>
<sequence length="643" mass="70945">MNSLFDRTRLGTMRLKNRVFMSPMGTTGEADGSYNNEAINYFEERAKGGVGMIITGANVISTKFEPRPCTELSNFHHVERLNMLIDRCHHYGAKVCVQLSPGLGRQQFTDPFTPPYSAGSVPSFWFPDLKCKPFSEEDIQYLVKRMGYSASLAINAGADAIELHDYGGYLLDQFQSKQWNNRTDEYGGSLENRMRFTLQCIKAIQDNVPDGFPVIVKFTPDQRVKGFRTLDEGLKIAKILENAGVTALHVDTGCYEQWYQAITTVYSPEASKLDVQKAVKEVVSIPVLGDGKLKNPLTAKKVVADGDLDYVGLAKQMLADPFWVKKVKSGHTDDIVPCIGCNECLAAGFSGKHYYCTVNPLCYAEKSFRLPQRDDKKRAVLVIGGGPAGMEAAITAKKRGFEATIWEKSDRLGGLLWAAGAPAFKHDVKNLLNYLVTQCNKDGVNVIYDKEATKADLKQAQGRFDEVILATGSSPVTTSISGMKENAAFAVEYLNHRIDPGHHVAVIGAGLTGTETACDLAEQGYQVDLFEQLPNILQNANECLNNEQHLKAKVAADNITVHTSATVKEVQNGQVTYLDDQQQAQTLNCDTVLNAIGFQSNDQLSNDLYALFDDHANVIGDALQPRKIMNAIHEGYHTIRTME</sequence>
<dbReference type="PRINTS" id="PR00368">
    <property type="entry name" value="FADPNR"/>
</dbReference>
<evidence type="ECO:0000256" key="2">
    <source>
        <dbReference type="ARBA" id="ARBA00001966"/>
    </source>
</evidence>
<evidence type="ECO:0000313" key="12">
    <source>
        <dbReference type="EMBL" id="MDM8333408.1"/>
    </source>
</evidence>
<comment type="similarity">
    <text evidence="3">In the N-terminal section; belongs to the NADH:flavin oxidoreductase/NADH oxidase family.</text>
</comment>
<dbReference type="SUPFAM" id="SSF51395">
    <property type="entry name" value="FMN-linked oxidoreductases"/>
    <property type="match status" value="1"/>
</dbReference>
<gene>
    <name evidence="12" type="ORF">QUW46_02270</name>
</gene>
<keyword evidence="7" id="KW-0560">Oxidoreductase</keyword>
<evidence type="ECO:0000256" key="9">
    <source>
        <dbReference type="ARBA" id="ARBA00023014"/>
    </source>
</evidence>
<keyword evidence="13" id="KW-1185">Reference proteome</keyword>
<evidence type="ECO:0000256" key="1">
    <source>
        <dbReference type="ARBA" id="ARBA00001917"/>
    </source>
</evidence>
<dbReference type="InterPro" id="IPR051793">
    <property type="entry name" value="NADH:flavin_oxidoreductase"/>
</dbReference>
<dbReference type="Proteomes" id="UP001529423">
    <property type="component" value="Unassembled WGS sequence"/>
</dbReference>
<dbReference type="InterPro" id="IPR023753">
    <property type="entry name" value="FAD/NAD-binding_dom"/>
</dbReference>
<evidence type="ECO:0000256" key="8">
    <source>
        <dbReference type="ARBA" id="ARBA00023004"/>
    </source>
</evidence>
<keyword evidence="8" id="KW-0408">Iron</keyword>
<keyword evidence="5" id="KW-0288">FMN</keyword>
<dbReference type="InterPro" id="IPR013785">
    <property type="entry name" value="Aldolase_TIM"/>
</dbReference>
<dbReference type="SUPFAM" id="SSF51905">
    <property type="entry name" value="FAD/NAD(P)-binding domain"/>
    <property type="match status" value="1"/>
</dbReference>
<dbReference type="CDD" id="cd02803">
    <property type="entry name" value="OYE_like_FMN_family"/>
    <property type="match status" value="1"/>
</dbReference>
<keyword evidence="6" id="KW-0479">Metal-binding</keyword>
<feature type="domain" description="NADH:flavin oxidoreductase/NADH oxidase N-terminal" evidence="10">
    <location>
        <begin position="4"/>
        <end position="333"/>
    </location>
</feature>
<evidence type="ECO:0000313" key="13">
    <source>
        <dbReference type="Proteomes" id="UP001529423"/>
    </source>
</evidence>
<evidence type="ECO:0000259" key="10">
    <source>
        <dbReference type="Pfam" id="PF00724"/>
    </source>
</evidence>
<dbReference type="PRINTS" id="PR00469">
    <property type="entry name" value="PNDRDTASEII"/>
</dbReference>
<evidence type="ECO:0000256" key="7">
    <source>
        <dbReference type="ARBA" id="ARBA00023002"/>
    </source>
</evidence>
<name>A0ABT7VKY9_9LACO</name>
<dbReference type="InterPro" id="IPR001155">
    <property type="entry name" value="OxRdtase_FMN_N"/>
</dbReference>
<evidence type="ECO:0000256" key="5">
    <source>
        <dbReference type="ARBA" id="ARBA00022643"/>
    </source>
</evidence>
<dbReference type="PANTHER" id="PTHR42917:SF2">
    <property type="entry name" value="2,4-DIENOYL-COA REDUCTASE [(2E)-ENOYL-COA-PRODUCING]"/>
    <property type="match status" value="1"/>
</dbReference>
<organism evidence="12 13">
    <name type="scientific">Limosilactobacillus panis</name>
    <dbReference type="NCBI Taxonomy" id="47493"/>
    <lineage>
        <taxon>Bacteria</taxon>
        <taxon>Bacillati</taxon>
        <taxon>Bacillota</taxon>
        <taxon>Bacilli</taxon>
        <taxon>Lactobacillales</taxon>
        <taxon>Lactobacillaceae</taxon>
        <taxon>Limosilactobacillus</taxon>
    </lineage>
</organism>
<dbReference type="Pfam" id="PF00724">
    <property type="entry name" value="Oxidored_FMN"/>
    <property type="match status" value="1"/>
</dbReference>
<comment type="cofactor">
    <cofactor evidence="2">
        <name>[4Fe-4S] cluster</name>
        <dbReference type="ChEBI" id="CHEBI:49883"/>
    </cofactor>
</comment>
<feature type="domain" description="FAD/NAD(P)-binding" evidence="11">
    <location>
        <begin position="379"/>
        <end position="610"/>
    </location>
</feature>
<keyword evidence="4" id="KW-0285">Flavoprotein</keyword>
<evidence type="ECO:0000259" key="11">
    <source>
        <dbReference type="Pfam" id="PF07992"/>
    </source>
</evidence>
<dbReference type="Gene3D" id="3.40.50.720">
    <property type="entry name" value="NAD(P)-binding Rossmann-like Domain"/>
    <property type="match status" value="1"/>
</dbReference>
<dbReference type="EMBL" id="JAUDEO010000008">
    <property type="protein sequence ID" value="MDM8333408.1"/>
    <property type="molecule type" value="Genomic_DNA"/>
</dbReference>
<dbReference type="PANTHER" id="PTHR42917">
    <property type="entry name" value="2,4-DIENOYL-COA REDUCTASE"/>
    <property type="match status" value="1"/>
</dbReference>
<accession>A0ABT7VKY9</accession>
<proteinExistence type="inferred from homology"/>
<comment type="cofactor">
    <cofactor evidence="1">
        <name>FMN</name>
        <dbReference type="ChEBI" id="CHEBI:58210"/>
    </cofactor>
</comment>
<comment type="caution">
    <text evidence="12">The sequence shown here is derived from an EMBL/GenBank/DDBJ whole genome shotgun (WGS) entry which is preliminary data.</text>
</comment>
<dbReference type="Gene3D" id="3.50.50.60">
    <property type="entry name" value="FAD/NAD(P)-binding domain"/>
    <property type="match status" value="1"/>
</dbReference>
<evidence type="ECO:0000256" key="4">
    <source>
        <dbReference type="ARBA" id="ARBA00022630"/>
    </source>
</evidence>
<dbReference type="RefSeq" id="WP_289559213.1">
    <property type="nucleotide sequence ID" value="NZ_JAUDEO010000008.1"/>
</dbReference>
<dbReference type="InterPro" id="IPR036188">
    <property type="entry name" value="FAD/NAD-bd_sf"/>
</dbReference>
<dbReference type="Pfam" id="PF07992">
    <property type="entry name" value="Pyr_redox_2"/>
    <property type="match status" value="1"/>
</dbReference>
<reference evidence="12" key="1">
    <citation type="submission" date="2023-06" db="EMBL/GenBank/DDBJ databases">
        <title>Identification and characterization of horizontal gene transfer across gut microbiota members of farm animals based on homology search.</title>
        <authorList>
            <person name="Schwarzerova J."/>
            <person name="Nykrynova M."/>
            <person name="Jureckova K."/>
            <person name="Cejkova D."/>
            <person name="Rychlik I."/>
        </authorList>
    </citation>
    <scope>NUCLEOTIDE SEQUENCE</scope>
    <source>
        <strain evidence="12">105_WCHN</strain>
    </source>
</reference>
<keyword evidence="9" id="KW-0411">Iron-sulfur</keyword>
<dbReference type="Gene3D" id="3.20.20.70">
    <property type="entry name" value="Aldolase class I"/>
    <property type="match status" value="1"/>
</dbReference>
<evidence type="ECO:0000256" key="6">
    <source>
        <dbReference type="ARBA" id="ARBA00022723"/>
    </source>
</evidence>
<reference evidence="12" key="2">
    <citation type="submission" date="2023-06" db="EMBL/GenBank/DDBJ databases">
        <authorList>
            <person name="Zeman M."/>
            <person name="Kubasova T."/>
            <person name="Jahodarova E."/>
            <person name="Nykrynova M."/>
            <person name="Rychlik I."/>
        </authorList>
    </citation>
    <scope>NUCLEOTIDE SEQUENCE</scope>
    <source>
        <strain evidence="12">105_WCHN</strain>
    </source>
</reference>
<evidence type="ECO:0000256" key="3">
    <source>
        <dbReference type="ARBA" id="ARBA00011048"/>
    </source>
</evidence>